<protein>
    <submittedName>
        <fullName evidence="1">Uncharacterized protein</fullName>
    </submittedName>
</protein>
<proteinExistence type="predicted"/>
<dbReference type="EMBL" id="PQFF01000291">
    <property type="protein sequence ID" value="RHZ65130.1"/>
    <property type="molecule type" value="Genomic_DNA"/>
</dbReference>
<evidence type="ECO:0000313" key="1">
    <source>
        <dbReference type="EMBL" id="RHZ65130.1"/>
    </source>
</evidence>
<name>A0A397HX03_9GLOM</name>
<organism evidence="1 2">
    <name type="scientific">Diversispora epigaea</name>
    <dbReference type="NCBI Taxonomy" id="1348612"/>
    <lineage>
        <taxon>Eukaryota</taxon>
        <taxon>Fungi</taxon>
        <taxon>Fungi incertae sedis</taxon>
        <taxon>Mucoromycota</taxon>
        <taxon>Glomeromycotina</taxon>
        <taxon>Glomeromycetes</taxon>
        <taxon>Diversisporales</taxon>
        <taxon>Diversisporaceae</taxon>
        <taxon>Diversispora</taxon>
    </lineage>
</organism>
<comment type="caution">
    <text evidence="1">The sequence shown here is derived from an EMBL/GenBank/DDBJ whole genome shotgun (WGS) entry which is preliminary data.</text>
</comment>
<accession>A0A397HX03</accession>
<dbReference type="Proteomes" id="UP000266861">
    <property type="component" value="Unassembled WGS sequence"/>
</dbReference>
<sequence>MTIKLQVIGILHLGLWIQFVRLWRAGGSIFIFRKDPQSFNIHSKFSKKGLRSFLKFLARIYQYKIIIKNNLQVLDILNDDDNDNDNDDESFDLLKELNEQCSTPPPASIQFFADCENTPKKSNHP</sequence>
<dbReference type="OrthoDB" id="2443848at2759"/>
<evidence type="ECO:0000313" key="2">
    <source>
        <dbReference type="Proteomes" id="UP000266861"/>
    </source>
</evidence>
<reference evidence="1 2" key="1">
    <citation type="submission" date="2018-08" db="EMBL/GenBank/DDBJ databases">
        <title>Genome and evolution of the arbuscular mycorrhizal fungus Diversispora epigaea (formerly Glomus versiforme) and its bacterial endosymbionts.</title>
        <authorList>
            <person name="Sun X."/>
            <person name="Fei Z."/>
            <person name="Harrison M."/>
        </authorList>
    </citation>
    <scope>NUCLEOTIDE SEQUENCE [LARGE SCALE GENOMIC DNA]</scope>
    <source>
        <strain evidence="1 2">IT104</strain>
    </source>
</reference>
<gene>
    <name evidence="1" type="ORF">Glove_319g26</name>
</gene>
<keyword evidence="2" id="KW-1185">Reference proteome</keyword>
<dbReference type="AlphaFoldDB" id="A0A397HX03"/>